<keyword evidence="3" id="KW-1185">Reference proteome</keyword>
<dbReference type="InterPro" id="IPR001279">
    <property type="entry name" value="Metallo-B-lactamas"/>
</dbReference>
<protein>
    <submittedName>
        <fullName evidence="2">MBL fold metallo-hydrolase</fullName>
    </submittedName>
</protein>
<evidence type="ECO:0000313" key="2">
    <source>
        <dbReference type="EMBL" id="MFC6006657.1"/>
    </source>
</evidence>
<feature type="domain" description="Metallo-beta-lactamase" evidence="1">
    <location>
        <begin position="24"/>
        <end position="205"/>
    </location>
</feature>
<reference evidence="3" key="1">
    <citation type="journal article" date="2019" name="Int. J. Syst. Evol. Microbiol.">
        <title>The Global Catalogue of Microorganisms (GCM) 10K type strain sequencing project: providing services to taxonomists for standard genome sequencing and annotation.</title>
        <authorList>
            <consortium name="The Broad Institute Genomics Platform"/>
            <consortium name="The Broad Institute Genome Sequencing Center for Infectious Disease"/>
            <person name="Wu L."/>
            <person name="Ma J."/>
        </authorList>
    </citation>
    <scope>NUCLEOTIDE SEQUENCE [LARGE SCALE GENOMIC DNA]</scope>
    <source>
        <strain evidence="3">KACC 14249</strain>
    </source>
</reference>
<sequence length="256" mass="27598">MDPAEPTTVTWWGHAFVALTMDGTTILMDPLLRTRIGPLHNTGPVPDVATLGRVDAVLISHLHRDHLDLQSLRRLPRGVTLVVPEGGADLVRRRTGHTVRGVRPGAQVDVGALQVSATYADHDPRRGKGQLQSDPLGFVIAGSDRVYFAGDTESFDGMRRLGPLDLALLPIGGWGLTLAEGHMDPEEAAQAIGLLHPSYVVPIHYGDLRIPVLWRWRAARRAHAAAGFAALAREAYAGCTVVGLAPGESWDLPRHG</sequence>
<dbReference type="Proteomes" id="UP001596189">
    <property type="component" value="Unassembled WGS sequence"/>
</dbReference>
<dbReference type="Gene3D" id="3.60.15.10">
    <property type="entry name" value="Ribonuclease Z/Hydroxyacylglutathione hydrolase-like"/>
    <property type="match status" value="1"/>
</dbReference>
<dbReference type="PANTHER" id="PTHR43546:SF3">
    <property type="entry name" value="UPF0173 METAL-DEPENDENT HYDROLASE MJ1163"/>
    <property type="match status" value="1"/>
</dbReference>
<dbReference type="Pfam" id="PF12706">
    <property type="entry name" value="Lactamase_B_2"/>
    <property type="match status" value="1"/>
</dbReference>
<organism evidence="2 3">
    <name type="scientific">Angustibacter luteus</name>
    <dbReference type="NCBI Taxonomy" id="658456"/>
    <lineage>
        <taxon>Bacteria</taxon>
        <taxon>Bacillati</taxon>
        <taxon>Actinomycetota</taxon>
        <taxon>Actinomycetes</taxon>
        <taxon>Kineosporiales</taxon>
        <taxon>Kineosporiaceae</taxon>
    </lineage>
</organism>
<evidence type="ECO:0000313" key="3">
    <source>
        <dbReference type="Proteomes" id="UP001596189"/>
    </source>
</evidence>
<accession>A0ABW1JCM8</accession>
<name>A0ABW1JCM8_9ACTN</name>
<dbReference type="InterPro" id="IPR036866">
    <property type="entry name" value="RibonucZ/Hydroxyglut_hydro"/>
</dbReference>
<dbReference type="SUPFAM" id="SSF56281">
    <property type="entry name" value="Metallo-hydrolase/oxidoreductase"/>
    <property type="match status" value="1"/>
</dbReference>
<evidence type="ECO:0000259" key="1">
    <source>
        <dbReference type="Pfam" id="PF12706"/>
    </source>
</evidence>
<dbReference type="PANTHER" id="PTHR43546">
    <property type="entry name" value="UPF0173 METAL-DEPENDENT HYDROLASE MJ1163-RELATED"/>
    <property type="match status" value="1"/>
</dbReference>
<dbReference type="RefSeq" id="WP_345718135.1">
    <property type="nucleotide sequence ID" value="NZ_BAABFP010000008.1"/>
</dbReference>
<dbReference type="InterPro" id="IPR050114">
    <property type="entry name" value="UPF0173_UPF0282_UlaG_hydrolase"/>
</dbReference>
<dbReference type="EMBL" id="JBHSRD010000003">
    <property type="protein sequence ID" value="MFC6006657.1"/>
    <property type="molecule type" value="Genomic_DNA"/>
</dbReference>
<proteinExistence type="predicted"/>
<comment type="caution">
    <text evidence="2">The sequence shown here is derived from an EMBL/GenBank/DDBJ whole genome shotgun (WGS) entry which is preliminary data.</text>
</comment>
<gene>
    <name evidence="2" type="ORF">ACFQDO_05885</name>
</gene>